<reference evidence="3" key="2">
    <citation type="journal article" date="2023" name="IMA Fungus">
        <title>Comparative genomic study of the Penicillium genus elucidates a diverse pangenome and 15 lateral gene transfer events.</title>
        <authorList>
            <person name="Petersen C."/>
            <person name="Sorensen T."/>
            <person name="Nielsen M.R."/>
            <person name="Sondergaard T.E."/>
            <person name="Sorensen J.L."/>
            <person name="Fitzpatrick D.A."/>
            <person name="Frisvad J.C."/>
            <person name="Nielsen K.L."/>
        </authorList>
    </citation>
    <scope>NUCLEOTIDE SEQUENCE</scope>
    <source>
        <strain evidence="3">IBT 30069</strain>
    </source>
</reference>
<feature type="domain" description="Inositol polyphosphate-related phosphatase" evidence="2">
    <location>
        <begin position="52"/>
        <end position="458"/>
    </location>
</feature>
<comment type="caution">
    <text evidence="3">The sequence shown here is derived from an EMBL/GenBank/DDBJ whole genome shotgun (WGS) entry which is preliminary data.</text>
</comment>
<feature type="region of interest" description="Disordered" evidence="1">
    <location>
        <begin position="320"/>
        <end position="366"/>
    </location>
</feature>
<dbReference type="Pfam" id="PF21310">
    <property type="entry name" value="OCRL-like_ASH"/>
    <property type="match status" value="1"/>
</dbReference>
<feature type="region of interest" description="Disordered" evidence="1">
    <location>
        <begin position="783"/>
        <end position="802"/>
    </location>
</feature>
<feature type="compositionally biased region" description="Basic and acidic residues" evidence="1">
    <location>
        <begin position="443"/>
        <end position="459"/>
    </location>
</feature>
<dbReference type="InterPro" id="IPR048869">
    <property type="entry name" value="OCRL-1_2_ASH"/>
</dbReference>
<feature type="region of interest" description="Disordered" evidence="1">
    <location>
        <begin position="933"/>
        <end position="1104"/>
    </location>
</feature>
<dbReference type="InterPro" id="IPR000300">
    <property type="entry name" value="IPPc"/>
</dbReference>
<feature type="region of interest" description="Disordered" evidence="1">
    <location>
        <begin position="90"/>
        <end position="124"/>
    </location>
</feature>
<feature type="compositionally biased region" description="Basic and acidic residues" evidence="1">
    <location>
        <begin position="950"/>
        <end position="993"/>
    </location>
</feature>
<keyword evidence="4" id="KW-1185">Reference proteome</keyword>
<dbReference type="PANTHER" id="PTHR11200:SF300">
    <property type="entry name" value="TYPE II INOSITOL 1,4,5-TRISPHOSPHATE 5-PHOSPHATASE"/>
    <property type="match status" value="1"/>
</dbReference>
<evidence type="ECO:0000313" key="3">
    <source>
        <dbReference type="EMBL" id="KAJ5113888.1"/>
    </source>
</evidence>
<dbReference type="InterPro" id="IPR046985">
    <property type="entry name" value="IP5"/>
</dbReference>
<dbReference type="Proteomes" id="UP001149165">
    <property type="component" value="Unassembled WGS sequence"/>
</dbReference>
<dbReference type="AlphaFoldDB" id="A0A9W9G880"/>
<dbReference type="SUPFAM" id="SSF56219">
    <property type="entry name" value="DNase I-like"/>
    <property type="match status" value="1"/>
</dbReference>
<dbReference type="Gene3D" id="2.60.40.10">
    <property type="entry name" value="Immunoglobulins"/>
    <property type="match status" value="1"/>
</dbReference>
<dbReference type="EMBL" id="JAPQKH010000002">
    <property type="protein sequence ID" value="KAJ5113888.1"/>
    <property type="molecule type" value="Genomic_DNA"/>
</dbReference>
<accession>A0A9W9G880</accession>
<gene>
    <name evidence="3" type="ORF">N7456_002422</name>
</gene>
<dbReference type="GO" id="GO:0046856">
    <property type="term" value="P:phosphatidylinositol dephosphorylation"/>
    <property type="evidence" value="ECO:0007669"/>
    <property type="project" value="InterPro"/>
</dbReference>
<dbReference type="InterPro" id="IPR013783">
    <property type="entry name" value="Ig-like_fold"/>
</dbReference>
<feature type="region of interest" description="Disordered" evidence="1">
    <location>
        <begin position="443"/>
        <end position="464"/>
    </location>
</feature>
<feature type="compositionally biased region" description="Basic and acidic residues" evidence="1">
    <location>
        <begin position="1069"/>
        <end position="1084"/>
    </location>
</feature>
<organism evidence="3 4">
    <name type="scientific">Penicillium angulare</name>
    <dbReference type="NCBI Taxonomy" id="116970"/>
    <lineage>
        <taxon>Eukaryota</taxon>
        <taxon>Fungi</taxon>
        <taxon>Dikarya</taxon>
        <taxon>Ascomycota</taxon>
        <taxon>Pezizomycotina</taxon>
        <taxon>Eurotiomycetes</taxon>
        <taxon>Eurotiomycetidae</taxon>
        <taxon>Eurotiales</taxon>
        <taxon>Aspergillaceae</taxon>
        <taxon>Penicillium</taxon>
    </lineage>
</organism>
<dbReference type="InterPro" id="IPR036691">
    <property type="entry name" value="Endo/exonu/phosph_ase_sf"/>
</dbReference>
<dbReference type="SMART" id="SM00128">
    <property type="entry name" value="IPPc"/>
    <property type="match status" value="1"/>
</dbReference>
<dbReference type="Pfam" id="PF22669">
    <property type="entry name" value="Exo_endo_phos2"/>
    <property type="match status" value="2"/>
</dbReference>
<dbReference type="Gene3D" id="3.60.10.10">
    <property type="entry name" value="Endonuclease/exonuclease/phosphatase"/>
    <property type="match status" value="1"/>
</dbReference>
<name>A0A9W9G880_9EURO</name>
<dbReference type="PANTHER" id="PTHR11200">
    <property type="entry name" value="INOSITOL 5-PHOSPHATASE"/>
    <property type="match status" value="1"/>
</dbReference>
<protein>
    <recommendedName>
        <fullName evidence="2">Inositol polyphosphate-related phosphatase domain-containing protein</fullName>
    </recommendedName>
</protein>
<feature type="compositionally biased region" description="Low complexity" evidence="1">
    <location>
        <begin position="1022"/>
        <end position="1043"/>
    </location>
</feature>
<feature type="region of interest" description="Disordered" evidence="1">
    <location>
        <begin position="1"/>
        <end position="27"/>
    </location>
</feature>
<evidence type="ECO:0000259" key="2">
    <source>
        <dbReference type="SMART" id="SM00128"/>
    </source>
</evidence>
<proteinExistence type="predicted"/>
<reference evidence="3" key="1">
    <citation type="submission" date="2022-11" db="EMBL/GenBank/DDBJ databases">
        <authorList>
            <person name="Petersen C."/>
        </authorList>
    </citation>
    <scope>NUCLEOTIDE SEQUENCE</scope>
    <source>
        <strain evidence="3">IBT 30069</strain>
    </source>
</reference>
<dbReference type="GO" id="GO:0004439">
    <property type="term" value="F:phosphatidylinositol-4,5-bisphosphate 5-phosphatase activity"/>
    <property type="evidence" value="ECO:0007669"/>
    <property type="project" value="TreeGrafter"/>
</dbReference>
<evidence type="ECO:0000256" key="1">
    <source>
        <dbReference type="SAM" id="MobiDB-lite"/>
    </source>
</evidence>
<feature type="compositionally biased region" description="Low complexity" evidence="1">
    <location>
        <begin position="1005"/>
        <end position="1015"/>
    </location>
</feature>
<sequence>MAAKDQSAGSPPASDPRDHDSEDIEDIQVPAMDIMSLTRAVKARKSEYTRRRTIRVKVGTWNVAAISGTEKDIGKWFVQGQGVCEKLSGAKGEQFEHAGTKGGSSTSSEEEERDEQEKKKPFHTSPEEVDLYVLGLQEVVDVSSPAEALRPFTDSGPSNRWKEAVHQALPPGYKLVSEVQLIGLLLLIYTSPSIGESVSSVSSTYVGTGLMGYMGNKGAVATRLVLGETTRLVFVNSHLAAGSDKGSLERRNWDASQIASRAKFDPVEGEMGAGEDAFDSIGDEDFTFWFGDLNYRLDDIPGNDVRQVLERHTVNAYDAEFQETKKSGNRRGSTVDPDEQPSLSSLPENELPEPVTDEEIDPHNDPASLQTTISSLFVHDQLRVQQKLGTAFHKGWREGQITFLPTYKYDIGSVAMFDTSEKHRGPSWCDRILYRTRRDKLKHEQLDRESEAARKRDQEMEAQGLDKAVADDNVLFDYDPEVDGADANGSVEEYISDEERADVSSVASEDSPDDPIRLNHYVSHQGILSSDHKPLDAVFTVTYDAVNPDLKAKVHQEVVRELDKAENEGRPGLTVVVDVPHHEQGKERDPNAVEFGDVPYNVTVHRSITIANTSGAKATFHFAERPSISDEHKTETPSWLDVQIERPSEDHAKQPAIATTGKPYTLLPGEVANVDITAHVRNIEHVRLLNLRKVKLEEILVLHVDNGRDHFISVSGHWLPTCFGCSVDELTRMPEEGARSLDAEGKSHPSQSDTEVRLSAPRELFRLTEAISELTERAVAEWSMTKGDSGEEAPWSADPSGTSWPFQPETWTLRDPYERSVLSASVCEALDTNQSLTTIFAPEVPSLHRLEILSGTLLTFLNSLSDGIITASVWQTMEQQIIAREKSKAPPRSWEETQAWVLESLAYSPAHSVSFTFVTFMLARIANEVAPVPSVAQQPAPPPQTSSSKKLPDLTKSKDKKEGSKDSEDANKSDKNKDNEKENEKEKEKETETSKFSLPKPPTPASAAAFISAGSFRRKNRSSSSSETPAQPSSSSPQKSAATRRQAVESALASIFSRVLISADVPTPAKDKERKASDERKRGIIEPFLKMIGVDERGPSGSGN</sequence>
<dbReference type="OrthoDB" id="7862313at2759"/>
<evidence type="ECO:0000313" key="4">
    <source>
        <dbReference type="Proteomes" id="UP001149165"/>
    </source>
</evidence>